<keyword evidence="2" id="KW-1185">Reference proteome</keyword>
<sequence length="190" mass="20539">MKKILGILILIAGIVIAVSASSANFAYFEATRNVTVTVVPDDNELIDLKPLQPYAYINSNGEMVLQLSDTNTNWPGHIANPNYNATWAEMEYGTGVSPDSIYVFEEVFEVSNHLWEDVDICVKVTYSGDGGILFFTGDYVEGAGQTSLQFTVPHGEAVKVGMVLDSSGLVEGQGINGDLQFTADNGECED</sequence>
<dbReference type="OrthoDB" id="85476at2157"/>
<dbReference type="InterPro" id="IPR009482">
    <property type="entry name" value="DUF1102"/>
</dbReference>
<dbReference type="GeneID" id="16548475"/>
<dbReference type="AlphaFoldDB" id="H3ZP41"/>
<gene>
    <name evidence="1" type="ORF">OCC_12771</name>
</gene>
<evidence type="ECO:0000313" key="1">
    <source>
        <dbReference type="EMBL" id="EHR78278.1"/>
    </source>
</evidence>
<organism evidence="1 2">
    <name type="scientific">Thermococcus litoralis (strain ATCC 51850 / DSM 5473 / JCM 8560 / NS-C)</name>
    <dbReference type="NCBI Taxonomy" id="523849"/>
    <lineage>
        <taxon>Archaea</taxon>
        <taxon>Methanobacteriati</taxon>
        <taxon>Methanobacteriota</taxon>
        <taxon>Thermococci</taxon>
        <taxon>Thermococcales</taxon>
        <taxon>Thermococcaceae</taxon>
        <taxon>Thermococcus</taxon>
    </lineage>
</organism>
<dbReference type="RefSeq" id="WP_004068650.1">
    <property type="nucleotide sequence ID" value="NC_022084.1"/>
</dbReference>
<proteinExistence type="predicted"/>
<accession>H3ZP41</accession>
<reference evidence="1 2" key="1">
    <citation type="journal article" date="2012" name="J. Bacteriol.">
        <title>Genome sequence of the model hyperthermophilic archaeon Thermococcus litoralis NS-C.</title>
        <authorList>
            <person name="Gardner A.F."/>
            <person name="Kumar S."/>
            <person name="Perler F.B."/>
        </authorList>
    </citation>
    <scope>NUCLEOTIDE SEQUENCE [LARGE SCALE GENOMIC DNA]</scope>
    <source>
        <strain evidence="2">ATCC 51850 / DSM 5473 / JCM 8560 / NS-C</strain>
    </source>
</reference>
<evidence type="ECO:0000313" key="2">
    <source>
        <dbReference type="Proteomes" id="UP000015502"/>
    </source>
</evidence>
<dbReference type="EMBL" id="CP006670">
    <property type="protein sequence ID" value="EHR78278.1"/>
    <property type="molecule type" value="Genomic_DNA"/>
</dbReference>
<name>H3ZP41_THELN</name>
<dbReference type="STRING" id="523849.OCC_12771"/>
<protein>
    <recommendedName>
        <fullName evidence="3">DUF1102 domain-containing protein</fullName>
    </recommendedName>
</protein>
<dbReference type="Pfam" id="PF06510">
    <property type="entry name" value="DUF1102"/>
    <property type="match status" value="1"/>
</dbReference>
<dbReference type="PaxDb" id="523849-OCC_12771"/>
<dbReference type="Proteomes" id="UP000015502">
    <property type="component" value="Chromosome"/>
</dbReference>
<dbReference type="HOGENOM" id="CLU_116585_0_0_2"/>
<dbReference type="KEGG" id="tlt:OCC_12771"/>
<evidence type="ECO:0008006" key="3">
    <source>
        <dbReference type="Google" id="ProtNLM"/>
    </source>
</evidence>